<dbReference type="SUPFAM" id="SSF53448">
    <property type="entry name" value="Nucleotide-diphospho-sugar transferases"/>
    <property type="match status" value="1"/>
</dbReference>
<dbReference type="RefSeq" id="WP_084234829.1">
    <property type="nucleotide sequence ID" value="NZ_FWXW01000005.1"/>
</dbReference>
<evidence type="ECO:0000256" key="8">
    <source>
        <dbReference type="ARBA" id="ARBA00038152"/>
    </source>
</evidence>
<keyword evidence="5 9" id="KW-0812">Transmembrane</keyword>
<name>A0A1W2BF60_9FIRM</name>
<sequence length="314" mass="35361">MSALFSVVIPAYNEEEVIEESHKRLSAVMEQSGGDYELIFVNDGSADKTPELLREICSRDKHSKMVSFSRNFGHQTAITAGMEYATGEAVIVIDADLQDPPEVILQMIAKWKEGFDVVYGKRLKRKGETAFKKVTARLFYRTLNLLTDVKIPADVGDFRLIDRKVCNALKSLPERNRYVRGLVSWVGFKQTAVEYVREERFAGETKYPLRKMVKFASDGITSFSHKPLKISIYVGGFLSLFSFIYMIVVICQRLFGHSAISGWASSMAVSLFFNGVTLIMLGIIGEYIGRIYDEAKGRPLYIVGETAGFNDDKH</sequence>
<dbReference type="Gene3D" id="3.90.550.10">
    <property type="entry name" value="Spore Coat Polysaccharide Biosynthesis Protein SpsA, Chain A"/>
    <property type="match status" value="1"/>
</dbReference>
<evidence type="ECO:0000256" key="7">
    <source>
        <dbReference type="ARBA" id="ARBA00023136"/>
    </source>
</evidence>
<dbReference type="GO" id="GO:0005886">
    <property type="term" value="C:plasma membrane"/>
    <property type="evidence" value="ECO:0007669"/>
    <property type="project" value="UniProtKB-SubCell"/>
</dbReference>
<dbReference type="FunFam" id="3.90.550.10:FF:000079">
    <property type="entry name" value="Probable glycosyl transferase"/>
    <property type="match status" value="1"/>
</dbReference>
<dbReference type="AlphaFoldDB" id="A0A1W2BF60"/>
<dbReference type="Pfam" id="PF00535">
    <property type="entry name" value="Glycos_transf_2"/>
    <property type="match status" value="1"/>
</dbReference>
<keyword evidence="7 9" id="KW-0472">Membrane</keyword>
<evidence type="ECO:0000259" key="10">
    <source>
        <dbReference type="Pfam" id="PF00535"/>
    </source>
</evidence>
<evidence type="ECO:0000256" key="6">
    <source>
        <dbReference type="ARBA" id="ARBA00022989"/>
    </source>
</evidence>
<dbReference type="InterPro" id="IPR050256">
    <property type="entry name" value="Glycosyltransferase_2"/>
</dbReference>
<dbReference type="InterPro" id="IPR001173">
    <property type="entry name" value="Glyco_trans_2-like"/>
</dbReference>
<keyword evidence="12" id="KW-1185">Reference proteome</keyword>
<evidence type="ECO:0000256" key="4">
    <source>
        <dbReference type="ARBA" id="ARBA00022679"/>
    </source>
</evidence>
<keyword evidence="3 11" id="KW-0328">Glycosyltransferase</keyword>
<keyword evidence="6 9" id="KW-1133">Transmembrane helix</keyword>
<comment type="similarity">
    <text evidence="8">Belongs to the glycosyltransferase 2 family. GtrB subfamily.</text>
</comment>
<evidence type="ECO:0000256" key="3">
    <source>
        <dbReference type="ARBA" id="ARBA00022676"/>
    </source>
</evidence>
<dbReference type="GO" id="GO:0016757">
    <property type="term" value="F:glycosyltransferase activity"/>
    <property type="evidence" value="ECO:0007669"/>
    <property type="project" value="UniProtKB-KW"/>
</dbReference>
<dbReference type="CDD" id="cd04187">
    <property type="entry name" value="DPM1_like_bac"/>
    <property type="match status" value="1"/>
</dbReference>
<evidence type="ECO:0000313" key="11">
    <source>
        <dbReference type="EMBL" id="SMC71569.1"/>
    </source>
</evidence>
<protein>
    <submittedName>
        <fullName evidence="11">Dolichol-phosphate mannosyltransferase</fullName>
    </submittedName>
</protein>
<organism evidence="11 12">
    <name type="scientific">Papillibacter cinnamivorans DSM 12816</name>
    <dbReference type="NCBI Taxonomy" id="1122930"/>
    <lineage>
        <taxon>Bacteria</taxon>
        <taxon>Bacillati</taxon>
        <taxon>Bacillota</taxon>
        <taxon>Clostridia</taxon>
        <taxon>Eubacteriales</taxon>
        <taxon>Oscillospiraceae</taxon>
        <taxon>Papillibacter</taxon>
    </lineage>
</organism>
<keyword evidence="4 11" id="KW-0808">Transferase</keyword>
<evidence type="ECO:0000256" key="2">
    <source>
        <dbReference type="ARBA" id="ARBA00022475"/>
    </source>
</evidence>
<feature type="transmembrane region" description="Helical" evidence="9">
    <location>
        <begin position="267"/>
        <end position="288"/>
    </location>
</feature>
<evidence type="ECO:0000256" key="1">
    <source>
        <dbReference type="ARBA" id="ARBA00004651"/>
    </source>
</evidence>
<gene>
    <name evidence="11" type="ORF">SAMN02745168_2159</name>
</gene>
<proteinExistence type="inferred from homology"/>
<dbReference type="Proteomes" id="UP000192790">
    <property type="component" value="Unassembled WGS sequence"/>
</dbReference>
<feature type="domain" description="Glycosyltransferase 2-like" evidence="10">
    <location>
        <begin position="6"/>
        <end position="167"/>
    </location>
</feature>
<dbReference type="STRING" id="1122930.SAMN02745168_2159"/>
<evidence type="ECO:0000313" key="12">
    <source>
        <dbReference type="Proteomes" id="UP000192790"/>
    </source>
</evidence>
<dbReference type="InterPro" id="IPR029044">
    <property type="entry name" value="Nucleotide-diphossugar_trans"/>
</dbReference>
<dbReference type="EMBL" id="FWXW01000005">
    <property type="protein sequence ID" value="SMC71569.1"/>
    <property type="molecule type" value="Genomic_DNA"/>
</dbReference>
<accession>A0A1W2BF60</accession>
<dbReference type="PANTHER" id="PTHR48090">
    <property type="entry name" value="UNDECAPRENYL-PHOSPHATE 4-DEOXY-4-FORMAMIDO-L-ARABINOSE TRANSFERASE-RELATED"/>
    <property type="match status" value="1"/>
</dbReference>
<evidence type="ECO:0000256" key="5">
    <source>
        <dbReference type="ARBA" id="ARBA00022692"/>
    </source>
</evidence>
<comment type="subcellular location">
    <subcellularLocation>
        <location evidence="1">Cell membrane</location>
        <topology evidence="1">Multi-pass membrane protein</topology>
    </subcellularLocation>
</comment>
<reference evidence="11 12" key="1">
    <citation type="submission" date="2017-04" db="EMBL/GenBank/DDBJ databases">
        <authorList>
            <person name="Afonso C.L."/>
            <person name="Miller P.J."/>
            <person name="Scott M.A."/>
            <person name="Spackman E."/>
            <person name="Goraichik I."/>
            <person name="Dimitrov K.M."/>
            <person name="Suarez D.L."/>
            <person name="Swayne D.E."/>
        </authorList>
    </citation>
    <scope>NUCLEOTIDE SEQUENCE [LARGE SCALE GENOMIC DNA]</scope>
    <source>
        <strain evidence="11 12">DSM 12816</strain>
    </source>
</reference>
<feature type="transmembrane region" description="Helical" evidence="9">
    <location>
        <begin position="232"/>
        <end position="255"/>
    </location>
</feature>
<dbReference type="PANTHER" id="PTHR48090:SF1">
    <property type="entry name" value="PROPHAGE BACTOPRENOL GLUCOSYL TRANSFERASE HOMOLOG"/>
    <property type="match status" value="1"/>
</dbReference>
<dbReference type="OrthoDB" id="9807778at2"/>
<keyword evidence="2" id="KW-1003">Cell membrane</keyword>
<evidence type="ECO:0000256" key="9">
    <source>
        <dbReference type="SAM" id="Phobius"/>
    </source>
</evidence>